<dbReference type="InterPro" id="IPR008861">
    <property type="entry name" value="GpX-like"/>
</dbReference>
<gene>
    <name evidence="1" type="ORF">BJD16_13310</name>
</gene>
<evidence type="ECO:0000313" key="1">
    <source>
        <dbReference type="EMBL" id="OHY92458.1"/>
    </source>
</evidence>
<dbReference type="Pfam" id="PF05489">
    <property type="entry name" value="Phage_tail_X"/>
    <property type="match status" value="1"/>
</dbReference>
<proteinExistence type="predicted"/>
<dbReference type="GeneID" id="58923837"/>
<dbReference type="Proteomes" id="UP000179934">
    <property type="component" value="Unassembled WGS sequence"/>
</dbReference>
<name>A0A1S2CWS8_AERSO</name>
<dbReference type="EMBL" id="MKFU01000014">
    <property type="protein sequence ID" value="OHY92458.1"/>
    <property type="molecule type" value="Genomic_DNA"/>
</dbReference>
<sequence>MQLRSQQGDTLDLILFRHYGYTAGITEQVLNLNPGLAALGPILPTGTFIHMPAAPTQAEQPLIQLWD</sequence>
<comment type="caution">
    <text evidence="1">The sequence shown here is derived from an EMBL/GenBank/DDBJ whole genome shotgun (WGS) entry which is preliminary data.</text>
</comment>
<reference evidence="1 2" key="1">
    <citation type="submission" date="2016-09" db="EMBL/GenBank/DDBJ databases">
        <title>Draft Genome Sequence of Aeromonas sobria Strain 08005, Isolated from Sick Rana catesbeiana.</title>
        <authorList>
            <person name="Yang Q."/>
        </authorList>
    </citation>
    <scope>NUCLEOTIDE SEQUENCE [LARGE SCALE GENOMIC DNA]</scope>
    <source>
        <strain evidence="1 2">08005</strain>
    </source>
</reference>
<organism evidence="1 2">
    <name type="scientific">Aeromonas sobria</name>
    <dbReference type="NCBI Taxonomy" id="646"/>
    <lineage>
        <taxon>Bacteria</taxon>
        <taxon>Pseudomonadati</taxon>
        <taxon>Pseudomonadota</taxon>
        <taxon>Gammaproteobacteria</taxon>
        <taxon>Aeromonadales</taxon>
        <taxon>Aeromonadaceae</taxon>
        <taxon>Aeromonas</taxon>
    </lineage>
</organism>
<accession>A0A1S2CWS8</accession>
<dbReference type="AlphaFoldDB" id="A0A1S2CWS8"/>
<evidence type="ECO:0000313" key="2">
    <source>
        <dbReference type="Proteomes" id="UP000179934"/>
    </source>
</evidence>
<dbReference type="STRING" id="646.BJD16_13310"/>
<protein>
    <submittedName>
        <fullName evidence="1">Phage tail protein</fullName>
    </submittedName>
</protein>
<dbReference type="OrthoDB" id="8759063at2"/>
<dbReference type="RefSeq" id="WP_042023266.1">
    <property type="nucleotide sequence ID" value="NZ_CDBW01000041.1"/>
</dbReference>